<evidence type="ECO:0000313" key="3">
    <source>
        <dbReference type="Proteomes" id="UP000501690"/>
    </source>
</evidence>
<dbReference type="EMBL" id="CP039355">
    <property type="protein sequence ID" value="QCE14969.1"/>
    <property type="molecule type" value="Genomic_DNA"/>
</dbReference>
<reference evidence="2 3" key="1">
    <citation type="submission" date="2019-04" db="EMBL/GenBank/DDBJ databases">
        <title>An improved genome assembly and genetic linkage map for asparagus bean, Vigna unguiculata ssp. sesquipedialis.</title>
        <authorList>
            <person name="Xia Q."/>
            <person name="Zhang R."/>
            <person name="Dong Y."/>
        </authorList>
    </citation>
    <scope>NUCLEOTIDE SEQUENCE [LARGE SCALE GENOMIC DNA]</scope>
    <source>
        <tissue evidence="2">Leaf</tissue>
    </source>
</reference>
<feature type="region of interest" description="Disordered" evidence="1">
    <location>
        <begin position="76"/>
        <end position="95"/>
    </location>
</feature>
<proteinExistence type="predicted"/>
<protein>
    <submittedName>
        <fullName evidence="2">Uncharacterized protein</fullName>
    </submittedName>
</protein>
<keyword evidence="3" id="KW-1185">Reference proteome</keyword>
<dbReference type="Proteomes" id="UP000501690">
    <property type="component" value="Linkage Group LG11"/>
</dbReference>
<name>A0A4D6NR49_VIGUN</name>
<sequence length="153" mass="16167">MERRGAGAENPGELPESYAPPSGTRIVARRHLRVLCTIGVGRGNCMITQMMLVALEVKLVVGRHKSKVEEFGQKECETRKSGDTGMTPSGLTPPPGNRCETTGFCCESHLAVTVVPLGDICKTSWLWKCVRLAIGAVSPGGVSSDGISEALGA</sequence>
<dbReference type="AlphaFoldDB" id="A0A4D6NR49"/>
<gene>
    <name evidence="2" type="ORF">DEO72_LG11g1977</name>
</gene>
<feature type="region of interest" description="Disordered" evidence="1">
    <location>
        <begin position="1"/>
        <end position="22"/>
    </location>
</feature>
<evidence type="ECO:0000256" key="1">
    <source>
        <dbReference type="SAM" id="MobiDB-lite"/>
    </source>
</evidence>
<organism evidence="2 3">
    <name type="scientific">Vigna unguiculata</name>
    <name type="common">Cowpea</name>
    <dbReference type="NCBI Taxonomy" id="3917"/>
    <lineage>
        <taxon>Eukaryota</taxon>
        <taxon>Viridiplantae</taxon>
        <taxon>Streptophyta</taxon>
        <taxon>Embryophyta</taxon>
        <taxon>Tracheophyta</taxon>
        <taxon>Spermatophyta</taxon>
        <taxon>Magnoliopsida</taxon>
        <taxon>eudicotyledons</taxon>
        <taxon>Gunneridae</taxon>
        <taxon>Pentapetalae</taxon>
        <taxon>rosids</taxon>
        <taxon>fabids</taxon>
        <taxon>Fabales</taxon>
        <taxon>Fabaceae</taxon>
        <taxon>Papilionoideae</taxon>
        <taxon>50 kb inversion clade</taxon>
        <taxon>NPAAA clade</taxon>
        <taxon>indigoferoid/millettioid clade</taxon>
        <taxon>Phaseoleae</taxon>
        <taxon>Vigna</taxon>
    </lineage>
</organism>
<accession>A0A4D6NR49</accession>
<evidence type="ECO:0000313" key="2">
    <source>
        <dbReference type="EMBL" id="QCE14969.1"/>
    </source>
</evidence>